<dbReference type="KEGG" id="kpul:GXN76_15755"/>
<dbReference type="GO" id="GO:0140664">
    <property type="term" value="F:ATP-dependent DNA damage sensor activity"/>
    <property type="evidence" value="ECO:0007669"/>
    <property type="project" value="InterPro"/>
</dbReference>
<dbReference type="Proteomes" id="UP000503088">
    <property type="component" value="Chromosome"/>
</dbReference>
<proteinExistence type="inferred from homology"/>
<comment type="similarity">
    <text evidence="1">Belongs to the DNA mismatch repair MutS family.</text>
</comment>
<dbReference type="GO" id="GO:0006298">
    <property type="term" value="P:mismatch repair"/>
    <property type="evidence" value="ECO:0007669"/>
    <property type="project" value="InterPro"/>
</dbReference>
<evidence type="ECO:0000256" key="4">
    <source>
        <dbReference type="ARBA" id="ARBA00023125"/>
    </source>
</evidence>
<evidence type="ECO:0000256" key="1">
    <source>
        <dbReference type="ARBA" id="ARBA00006271"/>
    </source>
</evidence>
<dbReference type="InterPro" id="IPR036187">
    <property type="entry name" value="DNA_mismatch_repair_MutS_sf"/>
</dbReference>
<keyword evidence="2" id="KW-0547">Nucleotide-binding</keyword>
<dbReference type="SUPFAM" id="SSF48334">
    <property type="entry name" value="DNA repair protein MutS, domain III"/>
    <property type="match status" value="1"/>
</dbReference>
<dbReference type="SUPFAM" id="SSF52540">
    <property type="entry name" value="P-loop containing nucleoside triphosphate hydrolases"/>
    <property type="match status" value="1"/>
</dbReference>
<dbReference type="InterPro" id="IPR027417">
    <property type="entry name" value="P-loop_NTPase"/>
</dbReference>
<dbReference type="InterPro" id="IPR000432">
    <property type="entry name" value="DNA_mismatch_repair_MutS_C"/>
</dbReference>
<protein>
    <recommendedName>
        <fullName evidence="11">DNA mismatch repair proteins mutS family domain-containing protein</fullName>
    </recommendedName>
</protein>
<feature type="region of interest" description="Disordered" evidence="6">
    <location>
        <begin position="538"/>
        <end position="558"/>
    </location>
</feature>
<evidence type="ECO:0000256" key="6">
    <source>
        <dbReference type="SAM" id="MobiDB-lite"/>
    </source>
</evidence>
<evidence type="ECO:0000256" key="2">
    <source>
        <dbReference type="ARBA" id="ARBA00022741"/>
    </source>
</evidence>
<accession>A0A7D3Y6R4</accession>
<dbReference type="InterPro" id="IPR045076">
    <property type="entry name" value="MutS"/>
</dbReference>
<feature type="domain" description="DNA mismatch repair proteins mutS family" evidence="8">
    <location>
        <begin position="340"/>
        <end position="539"/>
    </location>
</feature>
<evidence type="ECO:0000256" key="3">
    <source>
        <dbReference type="ARBA" id="ARBA00022840"/>
    </source>
</evidence>
<organism evidence="9 10">
    <name type="scientific">Kroppenstedtia pulmonis</name>
    <dbReference type="NCBI Taxonomy" id="1380685"/>
    <lineage>
        <taxon>Bacteria</taxon>
        <taxon>Bacillati</taxon>
        <taxon>Bacillota</taxon>
        <taxon>Bacilli</taxon>
        <taxon>Bacillales</taxon>
        <taxon>Thermoactinomycetaceae</taxon>
        <taxon>Kroppenstedtia</taxon>
    </lineage>
</organism>
<dbReference type="PANTHER" id="PTHR11361">
    <property type="entry name" value="DNA MISMATCH REPAIR PROTEIN MUTS FAMILY MEMBER"/>
    <property type="match status" value="1"/>
</dbReference>
<dbReference type="GO" id="GO:0005524">
    <property type="term" value="F:ATP binding"/>
    <property type="evidence" value="ECO:0007669"/>
    <property type="project" value="UniProtKB-KW"/>
</dbReference>
<dbReference type="RefSeq" id="WP_173224802.1">
    <property type="nucleotide sequence ID" value="NZ_CP048104.1"/>
</dbReference>
<dbReference type="Gene3D" id="3.40.50.300">
    <property type="entry name" value="P-loop containing nucleotide triphosphate hydrolases"/>
    <property type="match status" value="1"/>
</dbReference>
<dbReference type="SMART" id="SM00533">
    <property type="entry name" value="MUTSd"/>
    <property type="match status" value="1"/>
</dbReference>
<evidence type="ECO:0000259" key="7">
    <source>
        <dbReference type="SMART" id="SM00533"/>
    </source>
</evidence>
<reference evidence="9 10" key="1">
    <citation type="submission" date="2020-01" db="EMBL/GenBank/DDBJ databases">
        <authorList>
            <person name="Gulvik C.A."/>
            <person name="Batra D.G."/>
        </authorList>
    </citation>
    <scope>NUCLEOTIDE SEQUENCE [LARGE SCALE GENOMIC DNA]</scope>
    <source>
        <strain evidence="9 10">W9323</strain>
    </source>
</reference>
<keyword evidence="5" id="KW-0227">DNA damage</keyword>
<dbReference type="SMART" id="SM00534">
    <property type="entry name" value="MUTSac"/>
    <property type="match status" value="1"/>
</dbReference>
<evidence type="ECO:0000259" key="8">
    <source>
        <dbReference type="SMART" id="SM00534"/>
    </source>
</evidence>
<sequence>MGSQSVWMDDWTKRALLWDTIWSLFQPQTPMGQQAKASLPPFLPGEEEAWQSMLGVQEELLEKQNQNPAWARQVERHLSQLPDIRQVIRRLDRGENPGLSDWFQVKQFLWQGRAGRSRLREEGMCQGMNTADTDWERAFRKLNPEPKWTPAFSLSDSFSPELAALRQTWAKWRQRRHSAHDRQVREVEKEYGIKPNHEGEWVVDQRASHRSQMESDSRLVAVRRTPFDHVFQLVPSSEEKEALLRQQKTEEMLKQTEAEVLAELADRMRPETGFLYQAVEEWTRFDLLWARVQAAKTWKGVRPVQGKEFRITGGRHPHLQKILEEQGRRYTPVDVRVVQGATVIIGPNMGGKTSALLALGLIAALGQYGFLVPATSCDMPLTAWIAAVIGDRQEATAGLSTFGAEMNRIAVLLKREEPGLLLMDEVGRGTNPLEGAALSAALTGYLTQKNHWSAHVTHYREVIQVKGIHTYQVAGLSQNDLRWREEEEDRNWQERIQSRMDYRLLPWEKGVDIPRQALVIASSLGIPEDVLRKADQLIKDDGENEQRERGMAHGKIET</sequence>
<dbReference type="GO" id="GO:0030983">
    <property type="term" value="F:mismatched DNA binding"/>
    <property type="evidence" value="ECO:0007669"/>
    <property type="project" value="InterPro"/>
</dbReference>
<name>A0A7D3Y6R4_9BACL</name>
<keyword evidence="10" id="KW-1185">Reference proteome</keyword>
<keyword evidence="5" id="KW-0234">DNA repair</keyword>
<evidence type="ECO:0000313" key="10">
    <source>
        <dbReference type="Proteomes" id="UP000503088"/>
    </source>
</evidence>
<dbReference type="Pfam" id="PF00488">
    <property type="entry name" value="MutS_V"/>
    <property type="match status" value="1"/>
</dbReference>
<evidence type="ECO:0000256" key="5">
    <source>
        <dbReference type="ARBA" id="ARBA00023204"/>
    </source>
</evidence>
<feature type="domain" description="DNA mismatch repair protein MutS core" evidence="7">
    <location>
        <begin position="16"/>
        <end position="322"/>
    </location>
</feature>
<keyword evidence="4" id="KW-0238">DNA-binding</keyword>
<dbReference type="EMBL" id="CP048104">
    <property type="protein sequence ID" value="QKG85765.1"/>
    <property type="molecule type" value="Genomic_DNA"/>
</dbReference>
<keyword evidence="3" id="KW-0067">ATP-binding</keyword>
<dbReference type="InterPro" id="IPR007696">
    <property type="entry name" value="DNA_mismatch_repair_MutS_core"/>
</dbReference>
<evidence type="ECO:0008006" key="11">
    <source>
        <dbReference type="Google" id="ProtNLM"/>
    </source>
</evidence>
<evidence type="ECO:0000313" key="9">
    <source>
        <dbReference type="EMBL" id="QKG85765.1"/>
    </source>
</evidence>
<gene>
    <name evidence="9" type="ORF">GXN76_15755</name>
</gene>
<dbReference type="AlphaFoldDB" id="A0A7D3Y6R4"/>
<dbReference type="PANTHER" id="PTHR11361:SF34">
    <property type="entry name" value="DNA MISMATCH REPAIR PROTEIN MSH1, MITOCHONDRIAL"/>
    <property type="match status" value="1"/>
</dbReference>